<accession>A0AA88TTK1</accession>
<organism evidence="1 2">
    <name type="scientific">Cirrhinus molitorella</name>
    <name type="common">mud carp</name>
    <dbReference type="NCBI Taxonomy" id="172907"/>
    <lineage>
        <taxon>Eukaryota</taxon>
        <taxon>Metazoa</taxon>
        <taxon>Chordata</taxon>
        <taxon>Craniata</taxon>
        <taxon>Vertebrata</taxon>
        <taxon>Euteleostomi</taxon>
        <taxon>Actinopterygii</taxon>
        <taxon>Neopterygii</taxon>
        <taxon>Teleostei</taxon>
        <taxon>Ostariophysi</taxon>
        <taxon>Cypriniformes</taxon>
        <taxon>Cyprinidae</taxon>
        <taxon>Labeoninae</taxon>
        <taxon>Labeonini</taxon>
        <taxon>Cirrhinus</taxon>
    </lineage>
</organism>
<name>A0AA88TTK1_9TELE</name>
<reference evidence="1" key="1">
    <citation type="submission" date="2023-08" db="EMBL/GenBank/DDBJ databases">
        <title>Chromosome-level Genome Assembly of mud carp (Cirrhinus molitorella).</title>
        <authorList>
            <person name="Liu H."/>
        </authorList>
    </citation>
    <scope>NUCLEOTIDE SEQUENCE</scope>
    <source>
        <strain evidence="1">Prfri</strain>
        <tissue evidence="1">Muscle</tissue>
    </source>
</reference>
<evidence type="ECO:0000313" key="2">
    <source>
        <dbReference type="Proteomes" id="UP001187343"/>
    </source>
</evidence>
<protein>
    <submittedName>
        <fullName evidence="1">Uncharacterized protein</fullName>
    </submittedName>
</protein>
<comment type="caution">
    <text evidence="1">The sequence shown here is derived from an EMBL/GenBank/DDBJ whole genome shotgun (WGS) entry which is preliminary data.</text>
</comment>
<dbReference type="AlphaFoldDB" id="A0AA88TTK1"/>
<proteinExistence type="predicted"/>
<dbReference type="EMBL" id="JAUYZG010000004">
    <property type="protein sequence ID" value="KAK2908506.1"/>
    <property type="molecule type" value="Genomic_DNA"/>
</dbReference>
<evidence type="ECO:0000313" key="1">
    <source>
        <dbReference type="EMBL" id="KAK2908506.1"/>
    </source>
</evidence>
<gene>
    <name evidence="1" type="ORF">Q8A67_004343</name>
</gene>
<dbReference type="Proteomes" id="UP001187343">
    <property type="component" value="Unassembled WGS sequence"/>
</dbReference>
<keyword evidence="2" id="KW-1185">Reference proteome</keyword>
<sequence length="169" mass="18764">MEESAPAIDQVIDKLKSRSPLRVQGSALCTALRITARAGRPMGPEVGLGVSGSQSSAVAQSSQQAQQRLRSSLLTLIHTICDVSLQLHKDRELWSSVHLFEPHHELLPCERCDVLLGFIRTSMSDDSGFDIACRFVFGWCRHIRNEIFADSITMKTSGRWGEAETDRDP</sequence>